<comment type="pathway">
    <text evidence="3">Cofactor metabolism; pyridoxal 5'-phosphate salvage; pyridoxal 5'-phosphate from pyridoxamine 5'-phosphate: step 1/1.</text>
</comment>
<comment type="similarity">
    <text evidence="5">Belongs to the pyridoxamine 5'-phosphate oxidase family.</text>
</comment>
<evidence type="ECO:0000256" key="2">
    <source>
        <dbReference type="ARBA" id="ARBA00003691"/>
    </source>
</evidence>
<dbReference type="EC" id="1.4.3.5" evidence="6"/>
<feature type="domain" description="Pyridoxamine 5'-phosphate oxidase N-terminal" evidence="10">
    <location>
        <begin position="73"/>
        <end position="164"/>
    </location>
</feature>
<proteinExistence type="inferred from homology"/>
<dbReference type="GeneID" id="108081007"/>
<dbReference type="PIRSF" id="PIRSF000190">
    <property type="entry name" value="Pyd_amn-ph_oxd"/>
    <property type="match status" value="1"/>
</dbReference>
<dbReference type="GO" id="GO:0004733">
    <property type="term" value="F:pyridoxamine phosphate oxidase activity"/>
    <property type="evidence" value="ECO:0007669"/>
    <property type="project" value="UniProtKB-EC"/>
</dbReference>
<dbReference type="SUPFAM" id="SSF50475">
    <property type="entry name" value="FMN-binding split barrel"/>
    <property type="match status" value="1"/>
</dbReference>
<dbReference type="InterPro" id="IPR011576">
    <property type="entry name" value="Pyridox_Oxase_N"/>
</dbReference>
<evidence type="ECO:0000256" key="8">
    <source>
        <dbReference type="ARBA" id="ARBA00022643"/>
    </source>
</evidence>
<evidence type="ECO:0000256" key="5">
    <source>
        <dbReference type="ARBA" id="ARBA00007301"/>
    </source>
</evidence>
<evidence type="ECO:0000313" key="12">
    <source>
        <dbReference type="RefSeq" id="XP_017031431.1"/>
    </source>
</evidence>
<dbReference type="UniPathway" id="UPA01068">
    <property type="reaction ID" value="UER00304"/>
</dbReference>
<keyword evidence="8" id="KW-0288">FMN</keyword>
<evidence type="ECO:0000256" key="9">
    <source>
        <dbReference type="ARBA" id="ARBA00023002"/>
    </source>
</evidence>
<organism evidence="11 12">
    <name type="scientific">Drosophila kikkawai</name>
    <name type="common">Fruit fly</name>
    <dbReference type="NCBI Taxonomy" id="30033"/>
    <lineage>
        <taxon>Eukaryota</taxon>
        <taxon>Metazoa</taxon>
        <taxon>Ecdysozoa</taxon>
        <taxon>Arthropoda</taxon>
        <taxon>Hexapoda</taxon>
        <taxon>Insecta</taxon>
        <taxon>Pterygota</taxon>
        <taxon>Neoptera</taxon>
        <taxon>Endopterygota</taxon>
        <taxon>Diptera</taxon>
        <taxon>Brachycera</taxon>
        <taxon>Muscomorpha</taxon>
        <taxon>Ephydroidea</taxon>
        <taxon>Drosophilidae</taxon>
        <taxon>Drosophila</taxon>
        <taxon>Sophophora</taxon>
    </lineage>
</organism>
<protein>
    <recommendedName>
        <fullName evidence="6">pyridoxal 5'-phosphate synthase</fullName>
        <ecNumber evidence="6">1.4.3.5</ecNumber>
    </recommendedName>
</protein>
<dbReference type="OrthoDB" id="303614at2759"/>
<evidence type="ECO:0000313" key="11">
    <source>
        <dbReference type="Proteomes" id="UP001652661"/>
    </source>
</evidence>
<keyword evidence="11" id="KW-1185">Reference proteome</keyword>
<name>A0A6P4J7Q7_DROKI</name>
<accession>A0A6P4J7Q7</accession>
<sequence length="265" mass="29723">MSSVLVNRILSVGGSSGSLSRLQPHVNQLSAPPTTFRANQTQAAEKQQQTYEEPYVIFRSWLIAAQKHAPQVRPRLACMATVDKAGEPVTRLTCIEAVTPDGITFFTTLGSRQAGEISANPHVSLHFNWAPLMRSVRISGTAHQLSDAQAIDQFRRYPRHVQMSIAYGPRYAAADWRNRSGFFQRIAHGLKNLFGKPPEEIPMPANWGGYLLTPSLFEFGMLSGPKAARTRVRFRRCLEMPRGTRMATVQAERTDWVYDSMEECD</sequence>
<gene>
    <name evidence="12" type="primary">LOC108081007</name>
</gene>
<evidence type="ECO:0000256" key="1">
    <source>
        <dbReference type="ARBA" id="ARBA00001917"/>
    </source>
</evidence>
<evidence type="ECO:0000256" key="6">
    <source>
        <dbReference type="ARBA" id="ARBA00012801"/>
    </source>
</evidence>
<dbReference type="InterPro" id="IPR000659">
    <property type="entry name" value="Pyridox_Oxase"/>
</dbReference>
<evidence type="ECO:0000256" key="7">
    <source>
        <dbReference type="ARBA" id="ARBA00022630"/>
    </source>
</evidence>
<dbReference type="InterPro" id="IPR012349">
    <property type="entry name" value="Split_barrel_FMN-bd"/>
</dbReference>
<comment type="cofactor">
    <cofactor evidence="1">
        <name>FMN</name>
        <dbReference type="ChEBI" id="CHEBI:58210"/>
    </cofactor>
</comment>
<dbReference type="RefSeq" id="XP_017031431.1">
    <property type="nucleotide sequence ID" value="XM_017175942.3"/>
</dbReference>
<evidence type="ECO:0000256" key="3">
    <source>
        <dbReference type="ARBA" id="ARBA00004738"/>
    </source>
</evidence>
<dbReference type="Pfam" id="PF01243">
    <property type="entry name" value="PNPOx_N"/>
    <property type="match status" value="1"/>
</dbReference>
<dbReference type="GO" id="GO:0008615">
    <property type="term" value="P:pyridoxine biosynthetic process"/>
    <property type="evidence" value="ECO:0007669"/>
    <property type="project" value="InterPro"/>
</dbReference>
<dbReference type="PANTHER" id="PTHR10851">
    <property type="entry name" value="PYRIDOXINE-5-PHOSPHATE OXIDASE"/>
    <property type="match status" value="1"/>
</dbReference>
<keyword evidence="9" id="KW-0560">Oxidoreductase</keyword>
<comment type="function">
    <text evidence="2">Catalyzes the oxidation of either pyridoxine 5'-phosphate (PNP) or pyridoxamine 5'-phosphate (PMP) into pyridoxal 5'-phosphate (PLP).</text>
</comment>
<reference evidence="12" key="1">
    <citation type="submission" date="2025-08" db="UniProtKB">
        <authorList>
            <consortium name="RefSeq"/>
        </authorList>
    </citation>
    <scope>IDENTIFICATION</scope>
    <source>
        <strain evidence="12">14028-0561.14</strain>
        <tissue evidence="12">Whole fly</tissue>
    </source>
</reference>
<evidence type="ECO:0000256" key="4">
    <source>
        <dbReference type="ARBA" id="ARBA00005037"/>
    </source>
</evidence>
<evidence type="ECO:0000259" key="10">
    <source>
        <dbReference type="Pfam" id="PF01243"/>
    </source>
</evidence>
<dbReference type="AlphaFoldDB" id="A0A6P4J7Q7"/>
<comment type="pathway">
    <text evidence="4">Cofactor metabolism; pyridoxal 5'-phosphate salvage; pyridoxal 5'-phosphate from pyridoxine 5'-phosphate: step 1/1.</text>
</comment>
<keyword evidence="7" id="KW-0285">Flavoprotein</keyword>
<dbReference type="PANTHER" id="PTHR10851:SF0">
    <property type="entry name" value="PYRIDOXINE-5'-PHOSPHATE OXIDASE"/>
    <property type="match status" value="1"/>
</dbReference>
<dbReference type="GO" id="GO:0010181">
    <property type="term" value="F:FMN binding"/>
    <property type="evidence" value="ECO:0007669"/>
    <property type="project" value="InterPro"/>
</dbReference>
<dbReference type="Gene3D" id="2.30.110.10">
    <property type="entry name" value="Electron Transport, Fmn-binding Protein, Chain A"/>
    <property type="match status" value="1"/>
</dbReference>
<dbReference type="Proteomes" id="UP001652661">
    <property type="component" value="Chromosome 3R"/>
</dbReference>